<dbReference type="Pfam" id="PF03583">
    <property type="entry name" value="LIP"/>
    <property type="match status" value="1"/>
</dbReference>
<feature type="region of interest" description="Disordered" evidence="1">
    <location>
        <begin position="40"/>
        <end position="59"/>
    </location>
</feature>
<dbReference type="GO" id="GO:0016042">
    <property type="term" value="P:lipid catabolic process"/>
    <property type="evidence" value="ECO:0007669"/>
    <property type="project" value="InterPro"/>
</dbReference>
<comment type="caution">
    <text evidence="2">The sequence shown here is derived from an EMBL/GenBank/DDBJ whole genome shotgun (WGS) entry which is preliminary data.</text>
</comment>
<evidence type="ECO:0000313" key="3">
    <source>
        <dbReference type="Proteomes" id="UP000617734"/>
    </source>
</evidence>
<feature type="region of interest" description="Disordered" evidence="1">
    <location>
        <begin position="86"/>
        <end position="106"/>
    </location>
</feature>
<organism evidence="2 3">
    <name type="scientific">Kitasatospora indigofera</name>
    <dbReference type="NCBI Taxonomy" id="67307"/>
    <lineage>
        <taxon>Bacteria</taxon>
        <taxon>Bacillati</taxon>
        <taxon>Actinomycetota</taxon>
        <taxon>Actinomycetes</taxon>
        <taxon>Kitasatosporales</taxon>
        <taxon>Streptomycetaceae</taxon>
        <taxon>Kitasatospora</taxon>
    </lineage>
</organism>
<gene>
    <name evidence="2" type="ORF">GCM10018781_40580</name>
</gene>
<reference evidence="2" key="2">
    <citation type="submission" date="2020-09" db="EMBL/GenBank/DDBJ databases">
        <authorList>
            <person name="Sun Q."/>
            <person name="Ohkuma M."/>
        </authorList>
    </citation>
    <scope>NUCLEOTIDE SEQUENCE</scope>
    <source>
        <strain evidence="2">JCM 4646</strain>
    </source>
</reference>
<evidence type="ECO:0000256" key="1">
    <source>
        <dbReference type="SAM" id="MobiDB-lite"/>
    </source>
</evidence>
<dbReference type="EMBL" id="BNBO01000022">
    <property type="protein sequence ID" value="GHH74276.1"/>
    <property type="molecule type" value="Genomic_DNA"/>
</dbReference>
<proteinExistence type="predicted"/>
<feature type="compositionally biased region" description="Low complexity" evidence="1">
    <location>
        <begin position="95"/>
        <end position="106"/>
    </location>
</feature>
<dbReference type="Proteomes" id="UP000617734">
    <property type="component" value="Unassembled WGS sequence"/>
</dbReference>
<sequence length="106" mass="10751">MLGWSQGGGAGLFVGQDSPAYSPGLDLVGVAALAPAADLGPQFAGRAPPGPRNDSSESHNAALRINVYRGFLAAYPELRATDACSSLPASRHWRATGSPASSTSPT</sequence>
<evidence type="ECO:0000313" key="2">
    <source>
        <dbReference type="EMBL" id="GHH74276.1"/>
    </source>
</evidence>
<name>A0A919KWD8_9ACTN</name>
<keyword evidence="3" id="KW-1185">Reference proteome</keyword>
<reference evidence="2" key="1">
    <citation type="journal article" date="2014" name="Int. J. Syst. Evol. Microbiol.">
        <title>Complete genome sequence of Corynebacterium casei LMG S-19264T (=DSM 44701T), isolated from a smear-ripened cheese.</title>
        <authorList>
            <consortium name="US DOE Joint Genome Institute (JGI-PGF)"/>
            <person name="Walter F."/>
            <person name="Albersmeier A."/>
            <person name="Kalinowski J."/>
            <person name="Ruckert C."/>
        </authorList>
    </citation>
    <scope>NUCLEOTIDE SEQUENCE</scope>
    <source>
        <strain evidence="2">JCM 4646</strain>
    </source>
</reference>
<dbReference type="Gene3D" id="3.40.50.1820">
    <property type="entry name" value="alpha/beta hydrolase"/>
    <property type="match status" value="1"/>
</dbReference>
<dbReference type="InterPro" id="IPR029058">
    <property type="entry name" value="AB_hydrolase_fold"/>
</dbReference>
<dbReference type="InterPro" id="IPR005152">
    <property type="entry name" value="Lipase_secreted"/>
</dbReference>
<protein>
    <submittedName>
        <fullName evidence="2">Uncharacterized protein</fullName>
    </submittedName>
</protein>
<dbReference type="AlphaFoldDB" id="A0A919KWD8"/>
<dbReference type="GO" id="GO:0004806">
    <property type="term" value="F:triacylglycerol lipase activity"/>
    <property type="evidence" value="ECO:0007669"/>
    <property type="project" value="InterPro"/>
</dbReference>
<accession>A0A919KWD8</accession>